<dbReference type="EMBL" id="MFYX01000074">
    <property type="protein sequence ID" value="OGK04292.1"/>
    <property type="molecule type" value="Genomic_DNA"/>
</dbReference>
<dbReference type="Gene3D" id="3.90.1580.10">
    <property type="entry name" value="paralog of FGE (formylglycine-generating enzyme)"/>
    <property type="match status" value="1"/>
</dbReference>
<feature type="chain" id="PRO_5009528589" description="Sulfatase-modifying factor enzyme-like domain-containing protein" evidence="1">
    <location>
        <begin position="25"/>
        <end position="354"/>
    </location>
</feature>
<dbReference type="InterPro" id="IPR051043">
    <property type="entry name" value="Sulfatase_Mod_Factor_Kinase"/>
</dbReference>
<gene>
    <name evidence="3" type="ORF">A2519_18200</name>
</gene>
<keyword evidence="1" id="KW-0732">Signal</keyword>
<dbReference type="InterPro" id="IPR016187">
    <property type="entry name" value="CTDL_fold"/>
</dbReference>
<reference evidence="3 4" key="1">
    <citation type="journal article" date="2016" name="Nat. Commun.">
        <title>Thousands of microbial genomes shed light on interconnected biogeochemical processes in an aquifer system.</title>
        <authorList>
            <person name="Anantharaman K."/>
            <person name="Brown C.T."/>
            <person name="Hug L.A."/>
            <person name="Sharon I."/>
            <person name="Castelle C.J."/>
            <person name="Probst A.J."/>
            <person name="Thomas B.C."/>
            <person name="Singh A."/>
            <person name="Wilkins M.J."/>
            <person name="Karaoz U."/>
            <person name="Brodie E.L."/>
            <person name="Williams K.H."/>
            <person name="Hubbard S.S."/>
            <person name="Banfield J.F."/>
        </authorList>
    </citation>
    <scope>NUCLEOTIDE SEQUENCE [LARGE SCALE GENOMIC DNA]</scope>
</reference>
<dbReference type="SUPFAM" id="SSF56436">
    <property type="entry name" value="C-type lectin-like"/>
    <property type="match status" value="1"/>
</dbReference>
<evidence type="ECO:0000313" key="3">
    <source>
        <dbReference type="EMBL" id="OGK04292.1"/>
    </source>
</evidence>
<dbReference type="InterPro" id="IPR005532">
    <property type="entry name" value="SUMF_dom"/>
</dbReference>
<name>A0A1F7FCQ3_UNCRA</name>
<protein>
    <recommendedName>
        <fullName evidence="2">Sulfatase-modifying factor enzyme-like domain-containing protein</fullName>
    </recommendedName>
</protein>
<dbReference type="Proteomes" id="UP000179243">
    <property type="component" value="Unassembled WGS sequence"/>
</dbReference>
<sequence length="354" mass="38802">MKKLVLVVLCGCLGLWCGCSNNSASSATGSGTGSATVKALANNLREVAALDSVWLGSDSGDIDEAPKHSVRLDSFAMETFEVTNGEFAEVMNWIMSTNPDSSQRIVHTDTSFGSDTVISTVYELIRVDSMAISGDTVYHAGLPLILLDLAYFTPDTVYTLDSTMSSNRTERKKYITALTLTPVNSYINYPVVQVSWYGAQFFCDAKSAKDSLSPDSSQYRLPREAEWEAAARAGLPYNSSFYPTGNTISLHTANYRQLNERALAAVNAYPPNPDSIYNLAGNAWEWCADFYAASFYTSLAAGVHNPVNTATGPTMVIRGGSYMDDAREQRSSNRDYLEPSRLEPFMGFRVVRTR</sequence>
<dbReference type="PANTHER" id="PTHR23150">
    <property type="entry name" value="SULFATASE MODIFYING FACTOR 1, 2"/>
    <property type="match status" value="1"/>
</dbReference>
<dbReference type="PANTHER" id="PTHR23150:SF19">
    <property type="entry name" value="FORMYLGLYCINE-GENERATING ENZYME"/>
    <property type="match status" value="1"/>
</dbReference>
<accession>A0A1F7FCQ3</accession>
<dbReference type="InterPro" id="IPR042095">
    <property type="entry name" value="SUMF_sf"/>
</dbReference>
<feature type="domain" description="Sulfatase-modifying factor enzyme-like" evidence="2">
    <location>
        <begin position="60"/>
        <end position="352"/>
    </location>
</feature>
<evidence type="ECO:0000256" key="1">
    <source>
        <dbReference type="SAM" id="SignalP"/>
    </source>
</evidence>
<dbReference type="AlphaFoldDB" id="A0A1F7FCQ3"/>
<comment type="caution">
    <text evidence="3">The sequence shown here is derived from an EMBL/GenBank/DDBJ whole genome shotgun (WGS) entry which is preliminary data.</text>
</comment>
<dbReference type="Pfam" id="PF03781">
    <property type="entry name" value="FGE-sulfatase"/>
    <property type="match status" value="1"/>
</dbReference>
<organism evidence="3 4">
    <name type="scientific">Candidatus Raymondbacteria bacterium RIFOXYD12_FULL_49_13</name>
    <dbReference type="NCBI Taxonomy" id="1817890"/>
    <lineage>
        <taxon>Bacteria</taxon>
        <taxon>Raymondiibacteriota</taxon>
    </lineage>
</organism>
<proteinExistence type="predicted"/>
<evidence type="ECO:0000259" key="2">
    <source>
        <dbReference type="Pfam" id="PF03781"/>
    </source>
</evidence>
<feature type="signal peptide" evidence="1">
    <location>
        <begin position="1"/>
        <end position="24"/>
    </location>
</feature>
<dbReference type="GO" id="GO:0120147">
    <property type="term" value="F:formylglycine-generating oxidase activity"/>
    <property type="evidence" value="ECO:0007669"/>
    <property type="project" value="TreeGrafter"/>
</dbReference>
<evidence type="ECO:0000313" key="4">
    <source>
        <dbReference type="Proteomes" id="UP000179243"/>
    </source>
</evidence>
<dbReference type="PROSITE" id="PS51257">
    <property type="entry name" value="PROKAR_LIPOPROTEIN"/>
    <property type="match status" value="1"/>
</dbReference>